<dbReference type="Ensembl" id="ENSMGAT00000021085.1">
    <property type="protein sequence ID" value="ENSMGAP00000032985.1"/>
    <property type="gene ID" value="ENSMGAG00000022438.1"/>
</dbReference>
<organism evidence="1 2">
    <name type="scientific">Meleagris gallopavo</name>
    <name type="common">Wild turkey</name>
    <dbReference type="NCBI Taxonomy" id="9103"/>
    <lineage>
        <taxon>Eukaryota</taxon>
        <taxon>Metazoa</taxon>
        <taxon>Chordata</taxon>
        <taxon>Craniata</taxon>
        <taxon>Vertebrata</taxon>
        <taxon>Euteleostomi</taxon>
        <taxon>Archelosauria</taxon>
        <taxon>Archosauria</taxon>
        <taxon>Dinosauria</taxon>
        <taxon>Saurischia</taxon>
        <taxon>Theropoda</taxon>
        <taxon>Coelurosauria</taxon>
        <taxon>Aves</taxon>
        <taxon>Neognathae</taxon>
        <taxon>Galloanserae</taxon>
        <taxon>Galliformes</taxon>
        <taxon>Phasianidae</taxon>
        <taxon>Meleagridinae</taxon>
        <taxon>Meleagris</taxon>
    </lineage>
</organism>
<dbReference type="Proteomes" id="UP000001645">
    <property type="component" value="Chromosome 2"/>
</dbReference>
<keyword evidence="2" id="KW-1185">Reference proteome</keyword>
<dbReference type="AlphaFoldDB" id="A0A803YMI7"/>
<dbReference type="Gene3D" id="2.70.50.40">
    <property type="entry name" value="GMP phosphodiesterase, delta subunit"/>
    <property type="match status" value="1"/>
</dbReference>
<reference evidence="1" key="3">
    <citation type="submission" date="2025-09" db="UniProtKB">
        <authorList>
            <consortium name="Ensembl"/>
        </authorList>
    </citation>
    <scope>IDENTIFICATION</scope>
</reference>
<proteinExistence type="predicted"/>
<name>A0A803YMI7_MELGA</name>
<accession>A0A803YMI7</accession>
<reference evidence="1 2" key="1">
    <citation type="journal article" date="2010" name="PLoS Biol.">
        <title>Multi-platform next-generation sequencing of the domestic turkey (Meleagris gallopavo): genome assembly and analysis.</title>
        <authorList>
            <person name="Dalloul R.A."/>
            <person name="Long J.A."/>
            <person name="Zimin A.V."/>
            <person name="Aslam L."/>
            <person name="Beal K."/>
            <person name="Blomberg L.A."/>
            <person name="Bouffard P."/>
            <person name="Burt D.W."/>
            <person name="Crasta O."/>
            <person name="Crooijmans R.P."/>
            <person name="Cooper K."/>
            <person name="Coulombe R.A."/>
            <person name="De S."/>
            <person name="Delany M.E."/>
            <person name="Dodgson J.B."/>
            <person name="Dong J.J."/>
            <person name="Evans C."/>
            <person name="Frederickson K.M."/>
            <person name="Flicek P."/>
            <person name="Florea L."/>
            <person name="Folkerts O."/>
            <person name="Groenen M.A."/>
            <person name="Harkins T.T."/>
            <person name="Herrero J."/>
            <person name="Hoffmann S."/>
            <person name="Megens H.J."/>
            <person name="Jiang A."/>
            <person name="de Jong P."/>
            <person name="Kaiser P."/>
            <person name="Kim H."/>
            <person name="Kim K.W."/>
            <person name="Kim S."/>
            <person name="Langenberger D."/>
            <person name="Lee M.K."/>
            <person name="Lee T."/>
            <person name="Mane S."/>
            <person name="Marcais G."/>
            <person name="Marz M."/>
            <person name="McElroy A.P."/>
            <person name="Modise T."/>
            <person name="Nefedov M."/>
            <person name="Notredame C."/>
            <person name="Paton I.R."/>
            <person name="Payne W.S."/>
            <person name="Pertea G."/>
            <person name="Prickett D."/>
            <person name="Puiu D."/>
            <person name="Qioa D."/>
            <person name="Raineri E."/>
            <person name="Ruffier M."/>
            <person name="Salzberg S.L."/>
            <person name="Schatz M.C."/>
            <person name="Scheuring C."/>
            <person name="Schmidt C.J."/>
            <person name="Schroeder S."/>
            <person name="Searle S.M."/>
            <person name="Smith E.J."/>
            <person name="Smith J."/>
            <person name="Sonstegard T.S."/>
            <person name="Stadler P.F."/>
            <person name="Tafer H."/>
            <person name="Tu Z.J."/>
            <person name="Van Tassell C.P."/>
            <person name="Vilella A.J."/>
            <person name="Williams K.P."/>
            <person name="Yorke J.A."/>
            <person name="Zhang L."/>
            <person name="Zhang H.B."/>
            <person name="Zhang X."/>
            <person name="Zhang Y."/>
            <person name="Reed K.M."/>
        </authorList>
    </citation>
    <scope>NUCLEOTIDE SEQUENCE [LARGE SCALE GENOMIC DNA]</scope>
</reference>
<evidence type="ECO:0000313" key="2">
    <source>
        <dbReference type="Proteomes" id="UP000001645"/>
    </source>
</evidence>
<dbReference type="InParanoid" id="A0A803YMI7"/>
<dbReference type="InterPro" id="IPR037036">
    <property type="entry name" value="PDED_dom_sf"/>
</dbReference>
<reference evidence="1" key="2">
    <citation type="submission" date="2025-08" db="UniProtKB">
        <authorList>
            <consortium name="Ensembl"/>
        </authorList>
    </citation>
    <scope>IDENTIFICATION</scope>
</reference>
<protein>
    <submittedName>
        <fullName evidence="1">Uncharacterized protein</fullName>
    </submittedName>
</protein>
<sequence>MCTQKKKRCSPNLSLSALEENPLPWRFKMNWMNLQHVEKGKILCRYSRSKDPSVPAEEHEAQALKKKILKCKVKAPLKGQCLEKLLFGIISVITR</sequence>
<evidence type="ECO:0000313" key="1">
    <source>
        <dbReference type="Ensembl" id="ENSMGAP00000032985.1"/>
    </source>
</evidence>